<feature type="chain" id="PRO_5027775250" evidence="5">
    <location>
        <begin position="26"/>
        <end position="535"/>
    </location>
</feature>
<organism evidence="6">
    <name type="scientific">Diabrotica virgifera virgifera</name>
    <name type="common">western corn rootworm</name>
    <dbReference type="NCBI Taxonomy" id="50390"/>
    <lineage>
        <taxon>Eukaryota</taxon>
        <taxon>Metazoa</taxon>
        <taxon>Ecdysozoa</taxon>
        <taxon>Arthropoda</taxon>
        <taxon>Hexapoda</taxon>
        <taxon>Insecta</taxon>
        <taxon>Pterygota</taxon>
        <taxon>Neoptera</taxon>
        <taxon>Endopterygota</taxon>
        <taxon>Coleoptera</taxon>
        <taxon>Polyphaga</taxon>
        <taxon>Cucujiformia</taxon>
        <taxon>Chrysomeloidea</taxon>
        <taxon>Chrysomelidae</taxon>
        <taxon>Galerucinae</taxon>
        <taxon>Diabroticina</taxon>
        <taxon>Diabroticites</taxon>
        <taxon>Diabrotica</taxon>
    </lineage>
</organism>
<dbReference type="SUPFAM" id="SSF51445">
    <property type="entry name" value="(Trans)glycosidases"/>
    <property type="match status" value="1"/>
</dbReference>
<dbReference type="InParanoid" id="A0A6P7GGV5"/>
<dbReference type="PANTHER" id="PTHR10353">
    <property type="entry name" value="GLYCOSYL HYDROLASE"/>
    <property type="match status" value="1"/>
</dbReference>
<reference evidence="6" key="1">
    <citation type="submission" date="2025-08" db="UniProtKB">
        <authorList>
            <consortium name="RefSeq"/>
        </authorList>
    </citation>
    <scope>IDENTIFICATION</scope>
    <source>
        <tissue evidence="6">Whole insect</tissue>
    </source>
</reference>
<dbReference type="InterPro" id="IPR001360">
    <property type="entry name" value="Glyco_hydro_1"/>
</dbReference>
<protein>
    <submittedName>
        <fullName evidence="6">Myrosinase 1-like</fullName>
    </submittedName>
</protein>
<dbReference type="PRINTS" id="PR00131">
    <property type="entry name" value="GLHYDRLASE1"/>
</dbReference>
<proteinExistence type="inferred from homology"/>
<keyword evidence="3" id="KW-0326">Glycosidase</keyword>
<evidence type="ECO:0000256" key="4">
    <source>
        <dbReference type="RuleBase" id="RU003690"/>
    </source>
</evidence>
<dbReference type="Pfam" id="PF00232">
    <property type="entry name" value="Glyco_hydro_1"/>
    <property type="match status" value="1"/>
</dbReference>
<evidence type="ECO:0000256" key="3">
    <source>
        <dbReference type="ARBA" id="ARBA00023295"/>
    </source>
</evidence>
<dbReference type="GO" id="GO:0005975">
    <property type="term" value="P:carbohydrate metabolic process"/>
    <property type="evidence" value="ECO:0007669"/>
    <property type="project" value="InterPro"/>
</dbReference>
<name>A0A6P7GGV5_DIAVI</name>
<dbReference type="Gene3D" id="3.20.20.80">
    <property type="entry name" value="Glycosidases"/>
    <property type="match status" value="1"/>
</dbReference>
<dbReference type="RefSeq" id="XP_028149029.1">
    <property type="nucleotide sequence ID" value="XM_028293228.1"/>
</dbReference>
<dbReference type="InterPro" id="IPR033132">
    <property type="entry name" value="GH_1_N_CS"/>
</dbReference>
<dbReference type="PANTHER" id="PTHR10353:SF36">
    <property type="entry name" value="LP05116P"/>
    <property type="match status" value="1"/>
</dbReference>
<keyword evidence="2" id="KW-0378">Hydrolase</keyword>
<dbReference type="PROSITE" id="PS00653">
    <property type="entry name" value="GLYCOSYL_HYDROL_F1_2"/>
    <property type="match status" value="1"/>
</dbReference>
<gene>
    <name evidence="6" type="primary">LOC114342421</name>
</gene>
<evidence type="ECO:0000313" key="6">
    <source>
        <dbReference type="RefSeq" id="XP_028149029.1"/>
    </source>
</evidence>
<accession>A0A6P7GGV5</accession>
<keyword evidence="5" id="KW-0732">Signal</keyword>
<evidence type="ECO:0000256" key="5">
    <source>
        <dbReference type="SAM" id="SignalP"/>
    </source>
</evidence>
<comment type="similarity">
    <text evidence="1 4">Belongs to the glycosyl hydrolase 1 family.</text>
</comment>
<dbReference type="InterPro" id="IPR017853">
    <property type="entry name" value="GH"/>
</dbReference>
<evidence type="ECO:0000256" key="1">
    <source>
        <dbReference type="ARBA" id="ARBA00010838"/>
    </source>
</evidence>
<dbReference type="AlphaFoldDB" id="A0A6P7GGV5"/>
<sequence>MINPKHFTSLGYLMYLCITFNLVTAGGKEVKYNRKFPDDFQFGAATAAYQIEGAWNIDGKGESIWDTFAHRVPSPVANGDNGDVACDSYHKYKEDVRLAAELGLKLYRFSISWPRVLPTGKTDNISEAGLNYYKNLVKEIRKYNMLPLATIYHWDLPQKLYDQGIHWTNVSLVPYIVDYARFVIKNLPDVEYWVTINEPKQVCRLGYGATILAPALNSDGLLEYQCAYVLLKSHAAMYRMYKKEFPNYKVTSVNVHTLAQGDQRLKAGTHISAPSPSRHTAECGTCYREKEKYGLYLNPIFNGDWPQVVKDRIAFRSAKANFTKSRLPAFTKEEINDIKGTYDYLGVNHYFTMLAREEKEEAPFNETSYKHDAGTIDTFDPKWVVESNGWFVIVPTGALKVLRWLKKTYGDINIIITEVGMSDNGTDLNDQSRIDFYTEYFCNILDAMDEGVNVTAIVYWSLIDNFEWFSGYSAHFGLYYVDFKDPNRTRQAKASAGFAKNLSKDKMLHCGHPSKYRSTPVALPTWTSNHNVSKS</sequence>
<dbReference type="GO" id="GO:0008422">
    <property type="term" value="F:beta-glucosidase activity"/>
    <property type="evidence" value="ECO:0007669"/>
    <property type="project" value="TreeGrafter"/>
</dbReference>
<evidence type="ECO:0000256" key="2">
    <source>
        <dbReference type="ARBA" id="ARBA00022801"/>
    </source>
</evidence>
<feature type="signal peptide" evidence="5">
    <location>
        <begin position="1"/>
        <end position="25"/>
    </location>
</feature>